<proteinExistence type="predicted"/>
<dbReference type="eggNOG" id="arCOG01603">
    <property type="taxonomic scope" value="Archaea"/>
</dbReference>
<dbReference type="PANTHER" id="PTHR43366:SF1">
    <property type="entry name" value="PYRUVATE SYNTHASE SUBUNIT PORC"/>
    <property type="match status" value="1"/>
</dbReference>
<dbReference type="EMBL" id="AM114193">
    <property type="protein sequence ID" value="CAJ35915.1"/>
    <property type="molecule type" value="Genomic_DNA"/>
</dbReference>
<reference evidence="5 6" key="1">
    <citation type="journal article" date="2006" name="Science">
        <title>Genome of rice cluster I archaea -- the key methane producers in the rice rhizosphere.</title>
        <authorList>
            <person name="Erkel C."/>
            <person name="Kube M."/>
            <person name="Reinhardt R."/>
            <person name="Liesack W."/>
        </authorList>
    </citation>
    <scope>NUCLEOTIDE SEQUENCE [LARGE SCALE GENOMIC DNA]</scope>
    <source>
        <strain evidence="6">DSM 22066 / NBRC 105507 / MRE50</strain>
    </source>
</reference>
<dbReference type="Proteomes" id="UP000000663">
    <property type="component" value="Chromosome"/>
</dbReference>
<dbReference type="InterPro" id="IPR002869">
    <property type="entry name" value="Pyrv_flavodox_OxRed_cen"/>
</dbReference>
<dbReference type="RefSeq" id="WP_012036589.1">
    <property type="nucleotide sequence ID" value="NC_009464.1"/>
</dbReference>
<dbReference type="InterPro" id="IPR011894">
    <property type="entry name" value="PorC_KorC"/>
</dbReference>
<keyword evidence="5" id="KW-0670">Pyruvate</keyword>
<dbReference type="InterPro" id="IPR019752">
    <property type="entry name" value="Pyrv/ketoisovalerate_OxRed_cat"/>
</dbReference>
<dbReference type="SUPFAM" id="SSF53323">
    <property type="entry name" value="Pyruvate-ferredoxin oxidoreductase, PFOR, domain III"/>
    <property type="match status" value="1"/>
</dbReference>
<dbReference type="PANTHER" id="PTHR43366">
    <property type="entry name" value="PYRUVATE SYNTHASE SUBUNIT PORC"/>
    <property type="match status" value="1"/>
</dbReference>
<keyword evidence="6" id="KW-1185">Reference proteome</keyword>
<dbReference type="Pfam" id="PF01558">
    <property type="entry name" value="POR"/>
    <property type="match status" value="1"/>
</dbReference>
<name>Q0W6S8_METAR</name>
<dbReference type="GO" id="GO:0019164">
    <property type="term" value="F:pyruvate synthase activity"/>
    <property type="evidence" value="ECO:0007669"/>
    <property type="project" value="UniProtKB-EC"/>
</dbReference>
<dbReference type="NCBIfam" id="NF006321">
    <property type="entry name" value="PRK08534.1"/>
    <property type="match status" value="1"/>
</dbReference>
<gene>
    <name evidence="5" type="primary">porC-1</name>
    <name evidence="5" type="ORF">RCIX486</name>
</gene>
<dbReference type="OrthoDB" id="372091at2157"/>
<dbReference type="AlphaFoldDB" id="Q0W6S8"/>
<dbReference type="STRING" id="351160.RCIX486"/>
<dbReference type="PATRIC" id="fig|351160.9.peg.2322"/>
<keyword evidence="2 5" id="KW-0560">Oxidoreductase</keyword>
<accession>Q0W6S8</accession>
<comment type="catalytic activity">
    <reaction evidence="3">
        <text>2 oxidized [2Fe-2S]-[ferredoxin] + pyruvate + CoA = 2 reduced [2Fe-2S]-[ferredoxin] + acetyl-CoA + CO2 + H(+)</text>
        <dbReference type="Rhea" id="RHEA:12765"/>
        <dbReference type="Rhea" id="RHEA-COMP:10000"/>
        <dbReference type="Rhea" id="RHEA-COMP:10001"/>
        <dbReference type="ChEBI" id="CHEBI:15361"/>
        <dbReference type="ChEBI" id="CHEBI:15378"/>
        <dbReference type="ChEBI" id="CHEBI:16526"/>
        <dbReference type="ChEBI" id="CHEBI:33737"/>
        <dbReference type="ChEBI" id="CHEBI:33738"/>
        <dbReference type="ChEBI" id="CHEBI:57287"/>
        <dbReference type="ChEBI" id="CHEBI:57288"/>
        <dbReference type="EC" id="1.2.7.1"/>
    </reaction>
</comment>
<evidence type="ECO:0000313" key="6">
    <source>
        <dbReference type="Proteomes" id="UP000000663"/>
    </source>
</evidence>
<evidence type="ECO:0000256" key="2">
    <source>
        <dbReference type="ARBA" id="ARBA00023002"/>
    </source>
</evidence>
<dbReference type="KEGG" id="rci:RCIX486"/>
<feature type="domain" description="Pyruvate/ketoisovalerate oxidoreductase catalytic" evidence="4">
    <location>
        <begin position="10"/>
        <end position="175"/>
    </location>
</feature>
<dbReference type="NCBIfam" id="TIGR02175">
    <property type="entry name" value="PorC_KorC"/>
    <property type="match status" value="1"/>
</dbReference>
<evidence type="ECO:0000259" key="4">
    <source>
        <dbReference type="Pfam" id="PF01558"/>
    </source>
</evidence>
<evidence type="ECO:0000256" key="3">
    <source>
        <dbReference type="ARBA" id="ARBA00049357"/>
    </source>
</evidence>
<dbReference type="EC" id="1.2.7.1" evidence="1"/>
<evidence type="ECO:0000256" key="1">
    <source>
        <dbReference type="ARBA" id="ARBA00012822"/>
    </source>
</evidence>
<sequence length="179" mass="19311">MKEIRIHGRGGQGSVTAAELIAVAAFEDGKWSQAFPYFGTERRGAPVTAFARIADRQIRVRSQIYEPDYVIVQDPSLISAVDVAGGVRENGLLLINSEKKPSELKINTKARVRTFDATKLALEVIGLPIVNTALLGAFAGATGEIRLESVNKAIRGRFAGKVADKNIAAVKKAYELMGE</sequence>
<dbReference type="Gene3D" id="3.40.920.10">
    <property type="entry name" value="Pyruvate-ferredoxin oxidoreductase, PFOR, domain III"/>
    <property type="match status" value="1"/>
</dbReference>
<evidence type="ECO:0000313" key="5">
    <source>
        <dbReference type="EMBL" id="CAJ35915.1"/>
    </source>
</evidence>
<organism evidence="5 6">
    <name type="scientific">Methanocella arvoryzae (strain DSM 22066 / NBRC 105507 / MRE50)</name>
    <dbReference type="NCBI Taxonomy" id="351160"/>
    <lineage>
        <taxon>Archaea</taxon>
        <taxon>Methanobacteriati</taxon>
        <taxon>Methanobacteriota</taxon>
        <taxon>Stenosarchaea group</taxon>
        <taxon>Methanomicrobia</taxon>
        <taxon>Methanocellales</taxon>
        <taxon>Methanocellaceae</taxon>
        <taxon>Methanocella</taxon>
    </lineage>
</organism>
<dbReference type="GeneID" id="5143084"/>
<dbReference type="InterPro" id="IPR051626">
    <property type="entry name" value="Oxidoreductase_gamma_subunit"/>
</dbReference>
<protein>
    <recommendedName>
        <fullName evidence="1">pyruvate synthase</fullName>
        <ecNumber evidence="1">1.2.7.1</ecNumber>
    </recommendedName>
</protein>